<evidence type="ECO:0000256" key="5">
    <source>
        <dbReference type="PROSITE-ProRule" id="PRU00187"/>
    </source>
</evidence>
<feature type="domain" description="SCAN box" evidence="6">
    <location>
        <begin position="19"/>
        <end position="70"/>
    </location>
</feature>
<evidence type="ECO:0000256" key="2">
    <source>
        <dbReference type="ARBA" id="ARBA00023125"/>
    </source>
</evidence>
<comment type="subcellular location">
    <subcellularLocation>
        <location evidence="5">Nucleus</location>
    </subcellularLocation>
</comment>
<evidence type="ECO:0000259" key="7">
    <source>
        <dbReference type="PROSITE" id="PS50805"/>
    </source>
</evidence>
<dbReference type="InterPro" id="IPR050916">
    <property type="entry name" value="SCAN-C2H2_zinc_finger"/>
</dbReference>
<dbReference type="CDD" id="cd07765">
    <property type="entry name" value="KRAB_A-box"/>
    <property type="match status" value="1"/>
</dbReference>
<dbReference type="InterPro" id="IPR036051">
    <property type="entry name" value="KRAB_dom_sf"/>
</dbReference>
<reference evidence="8" key="2">
    <citation type="submission" date="2025-08" db="UniProtKB">
        <authorList>
            <consortium name="Ensembl"/>
        </authorList>
    </citation>
    <scope>IDENTIFICATION</scope>
</reference>
<evidence type="ECO:0000313" key="8">
    <source>
        <dbReference type="Ensembl" id="ENSTGEP00000017099.1"/>
    </source>
</evidence>
<dbReference type="Pfam" id="PF02023">
    <property type="entry name" value="SCAN"/>
    <property type="match status" value="1"/>
</dbReference>
<dbReference type="SUPFAM" id="SSF109640">
    <property type="entry name" value="KRAB domain (Kruppel-associated box)"/>
    <property type="match status" value="1"/>
</dbReference>
<dbReference type="Ensembl" id="ENSTGET00000020414.1">
    <property type="protein sequence ID" value="ENSTGEP00000017099.1"/>
    <property type="gene ID" value="ENSTGEG00000013820.1"/>
</dbReference>
<dbReference type="GO" id="GO:0005634">
    <property type="term" value="C:nucleus"/>
    <property type="evidence" value="ECO:0007669"/>
    <property type="project" value="UniProtKB-SubCell"/>
</dbReference>
<keyword evidence="1" id="KW-0805">Transcription regulation</keyword>
<dbReference type="PANTHER" id="PTHR45935">
    <property type="entry name" value="PROTEIN ZBED8-RELATED"/>
    <property type="match status" value="1"/>
</dbReference>
<keyword evidence="2" id="KW-0238">DNA-binding</keyword>
<name>A0A8D2K1E4_THEGE</name>
<dbReference type="SMART" id="SM00349">
    <property type="entry name" value="KRAB"/>
    <property type="match status" value="1"/>
</dbReference>
<dbReference type="Gene3D" id="6.10.140.140">
    <property type="match status" value="1"/>
</dbReference>
<evidence type="ECO:0000256" key="4">
    <source>
        <dbReference type="ARBA" id="ARBA00023242"/>
    </source>
</evidence>
<protein>
    <submittedName>
        <fullName evidence="8">Uncharacterized protein</fullName>
    </submittedName>
</protein>
<accession>A0A8D2K1E4</accession>
<keyword evidence="4 5" id="KW-0539">Nucleus</keyword>
<reference evidence="8" key="3">
    <citation type="submission" date="2025-09" db="UniProtKB">
        <authorList>
            <consortium name="Ensembl"/>
        </authorList>
    </citation>
    <scope>IDENTIFICATION</scope>
</reference>
<dbReference type="SMART" id="SM00431">
    <property type="entry name" value="SCAN"/>
    <property type="match status" value="1"/>
</dbReference>
<dbReference type="Proteomes" id="UP000694411">
    <property type="component" value="Chromosome 19"/>
</dbReference>
<dbReference type="Pfam" id="PF01352">
    <property type="entry name" value="KRAB"/>
    <property type="match status" value="1"/>
</dbReference>
<reference evidence="8" key="1">
    <citation type="submission" date="2018-05" db="EMBL/GenBank/DDBJ databases">
        <title>Whole genome of Theropithecus gelada.</title>
        <authorList>
            <person name="Chiou K.L."/>
            <person name="Snyder-Mackler N."/>
        </authorList>
    </citation>
    <scope>NUCLEOTIDE SEQUENCE [LARGE SCALE GENOMIC DNA]</scope>
</reference>
<feature type="domain" description="KRAB" evidence="7">
    <location>
        <begin position="162"/>
        <end position="208"/>
    </location>
</feature>
<evidence type="ECO:0000259" key="6">
    <source>
        <dbReference type="PROSITE" id="PS50804"/>
    </source>
</evidence>
<evidence type="ECO:0000256" key="3">
    <source>
        <dbReference type="ARBA" id="ARBA00023163"/>
    </source>
</evidence>
<dbReference type="InterPro" id="IPR038269">
    <property type="entry name" value="SCAN_sf"/>
</dbReference>
<dbReference type="PROSITE" id="PS50804">
    <property type="entry name" value="SCAN_BOX"/>
    <property type="match status" value="1"/>
</dbReference>
<proteinExistence type="predicted"/>
<keyword evidence="3" id="KW-0804">Transcription</keyword>
<dbReference type="PANTHER" id="PTHR45935:SF15">
    <property type="entry name" value="SCAN BOX DOMAIN-CONTAINING PROTEIN"/>
    <property type="match status" value="1"/>
</dbReference>
<evidence type="ECO:0000256" key="1">
    <source>
        <dbReference type="ARBA" id="ARBA00023015"/>
    </source>
</evidence>
<dbReference type="GO" id="GO:0003677">
    <property type="term" value="F:DNA binding"/>
    <property type="evidence" value="ECO:0007669"/>
    <property type="project" value="UniProtKB-KW"/>
</dbReference>
<dbReference type="GO" id="GO:0006355">
    <property type="term" value="P:regulation of DNA-templated transcription"/>
    <property type="evidence" value="ECO:0007669"/>
    <property type="project" value="InterPro"/>
</dbReference>
<sequence>MSVKLGKSLSLLTQFRGVPEVHTKEQILELLVLEQFLAILPKNLQPWVQRHHPENGKEAVAMLEDVQRELDGPGQVFFGQRKDMVAEKLAPSEITEQLPASQHMPVKKQLQGASWELQSLRPHDEDIKTINVKSASRQKTSSGIELHRDVSNNLRTNFQGSVTFEDVAIAFSQQEWESLDSSQRGLYRDVMLENYRNLVSMGKCTFLK</sequence>
<dbReference type="InterPro" id="IPR003309">
    <property type="entry name" value="SCAN_dom"/>
</dbReference>
<evidence type="ECO:0000313" key="9">
    <source>
        <dbReference type="Proteomes" id="UP000694411"/>
    </source>
</evidence>
<dbReference type="AlphaFoldDB" id="A0A8D2K1E4"/>
<keyword evidence="9" id="KW-1185">Reference proteome</keyword>
<dbReference type="SUPFAM" id="SSF47353">
    <property type="entry name" value="Retrovirus capsid dimerization domain-like"/>
    <property type="match status" value="1"/>
</dbReference>
<organism evidence="8 9">
    <name type="scientific">Theropithecus gelada</name>
    <name type="common">Gelada baboon</name>
    <dbReference type="NCBI Taxonomy" id="9565"/>
    <lineage>
        <taxon>Eukaryota</taxon>
        <taxon>Metazoa</taxon>
        <taxon>Chordata</taxon>
        <taxon>Craniata</taxon>
        <taxon>Vertebrata</taxon>
        <taxon>Euteleostomi</taxon>
        <taxon>Mammalia</taxon>
        <taxon>Eutheria</taxon>
        <taxon>Euarchontoglires</taxon>
        <taxon>Primates</taxon>
        <taxon>Haplorrhini</taxon>
        <taxon>Catarrhini</taxon>
        <taxon>Cercopithecidae</taxon>
        <taxon>Cercopithecinae</taxon>
        <taxon>Theropithecus</taxon>
    </lineage>
</organism>
<dbReference type="Gene3D" id="1.10.4020.10">
    <property type="entry name" value="DNA breaking-rejoining enzymes"/>
    <property type="match status" value="1"/>
</dbReference>
<dbReference type="InterPro" id="IPR001909">
    <property type="entry name" value="KRAB"/>
</dbReference>
<dbReference type="PROSITE" id="PS50805">
    <property type="entry name" value="KRAB"/>
    <property type="match status" value="1"/>
</dbReference>